<dbReference type="EMBL" id="JALLPB020000058">
    <property type="protein sequence ID" value="KAL3822689.1"/>
    <property type="molecule type" value="Genomic_DNA"/>
</dbReference>
<proteinExistence type="predicted"/>
<evidence type="ECO:0000313" key="2">
    <source>
        <dbReference type="Proteomes" id="UP001530377"/>
    </source>
</evidence>
<gene>
    <name evidence="1" type="ORF">ACHAXA_009571</name>
</gene>
<accession>A0ABD3SDT5</accession>
<keyword evidence="2" id="KW-1185">Reference proteome</keyword>
<dbReference type="Proteomes" id="UP001530377">
    <property type="component" value="Unassembled WGS sequence"/>
</dbReference>
<organism evidence="1 2">
    <name type="scientific">Cyclostephanos tholiformis</name>
    <dbReference type="NCBI Taxonomy" id="382380"/>
    <lineage>
        <taxon>Eukaryota</taxon>
        <taxon>Sar</taxon>
        <taxon>Stramenopiles</taxon>
        <taxon>Ochrophyta</taxon>
        <taxon>Bacillariophyta</taxon>
        <taxon>Coscinodiscophyceae</taxon>
        <taxon>Thalassiosirophycidae</taxon>
        <taxon>Stephanodiscales</taxon>
        <taxon>Stephanodiscaceae</taxon>
        <taxon>Cyclostephanos</taxon>
    </lineage>
</organism>
<name>A0ABD3SDT5_9STRA</name>
<comment type="caution">
    <text evidence="1">The sequence shown here is derived from an EMBL/GenBank/DDBJ whole genome shotgun (WGS) entry which is preliminary data.</text>
</comment>
<evidence type="ECO:0000313" key="1">
    <source>
        <dbReference type="EMBL" id="KAL3822689.1"/>
    </source>
</evidence>
<sequence>MAGASATLPTWWEIPAYDEISDCELMKRVLNDNDMRDMVLELAESVVVGREDDATGGIMAVVRDVRVDAVGPAGIVLMARLSNGDGSYYDDDSGGMNNEKLMDVPIRFEMVKSLSGGEGGGGTSIRRRVLALFSY</sequence>
<dbReference type="AlphaFoldDB" id="A0ABD3SDT5"/>
<reference evidence="1 2" key="1">
    <citation type="submission" date="2024-10" db="EMBL/GenBank/DDBJ databases">
        <title>Updated reference genomes for cyclostephanoid diatoms.</title>
        <authorList>
            <person name="Roberts W.R."/>
            <person name="Alverson A.J."/>
        </authorList>
    </citation>
    <scope>NUCLEOTIDE SEQUENCE [LARGE SCALE GENOMIC DNA]</scope>
    <source>
        <strain evidence="1 2">AJA228-03</strain>
    </source>
</reference>
<protein>
    <submittedName>
        <fullName evidence="1">Uncharacterized protein</fullName>
    </submittedName>
</protein>